<feature type="coiled-coil region" evidence="1">
    <location>
        <begin position="78"/>
        <end position="112"/>
    </location>
</feature>
<gene>
    <name evidence="2" type="ORF">RCL2_000466500</name>
</gene>
<evidence type="ECO:0000256" key="1">
    <source>
        <dbReference type="SAM" id="Coils"/>
    </source>
</evidence>
<dbReference type="AlphaFoldDB" id="A0A8H3L1X3"/>
<comment type="caution">
    <text evidence="2">The sequence shown here is derived from an EMBL/GenBank/DDBJ whole genome shotgun (WGS) entry which is preliminary data.</text>
</comment>
<proteinExistence type="predicted"/>
<evidence type="ECO:0000313" key="3">
    <source>
        <dbReference type="Proteomes" id="UP000615446"/>
    </source>
</evidence>
<dbReference type="EMBL" id="BLAL01000030">
    <property type="protein sequence ID" value="GES77281.1"/>
    <property type="molecule type" value="Genomic_DNA"/>
</dbReference>
<evidence type="ECO:0000313" key="2">
    <source>
        <dbReference type="EMBL" id="GES77281.1"/>
    </source>
</evidence>
<organism evidence="2 3">
    <name type="scientific">Rhizophagus clarus</name>
    <dbReference type="NCBI Taxonomy" id="94130"/>
    <lineage>
        <taxon>Eukaryota</taxon>
        <taxon>Fungi</taxon>
        <taxon>Fungi incertae sedis</taxon>
        <taxon>Mucoromycota</taxon>
        <taxon>Glomeromycotina</taxon>
        <taxon>Glomeromycetes</taxon>
        <taxon>Glomerales</taxon>
        <taxon>Glomeraceae</taxon>
        <taxon>Rhizophagus</taxon>
    </lineage>
</organism>
<sequence length="115" mass="13556">MPSKYEIDMNSHLAYIAKFGSLETVELLFRTLEEISSKINSVELTKIGKNNDDLWNWLCKVQQRIKILRQCCQKKTELKAKEQIILQKNENIEKLTKKVGSMKSELNKERCRILR</sequence>
<accession>A0A8H3L1X3</accession>
<protein>
    <submittedName>
        <fullName evidence="2">Uncharacterized protein</fullName>
    </submittedName>
</protein>
<dbReference type="Proteomes" id="UP000615446">
    <property type="component" value="Unassembled WGS sequence"/>
</dbReference>
<keyword evidence="1" id="KW-0175">Coiled coil</keyword>
<reference evidence="2" key="1">
    <citation type="submission" date="2019-10" db="EMBL/GenBank/DDBJ databases">
        <title>Conservation and host-specific expression of non-tandemly repeated heterogenous ribosome RNA gene in arbuscular mycorrhizal fungi.</title>
        <authorList>
            <person name="Maeda T."/>
            <person name="Kobayashi Y."/>
            <person name="Nakagawa T."/>
            <person name="Ezawa T."/>
            <person name="Yamaguchi K."/>
            <person name="Bino T."/>
            <person name="Nishimoto Y."/>
            <person name="Shigenobu S."/>
            <person name="Kawaguchi M."/>
        </authorList>
    </citation>
    <scope>NUCLEOTIDE SEQUENCE</scope>
    <source>
        <strain evidence="2">HR1</strain>
    </source>
</reference>
<name>A0A8H3L1X3_9GLOM</name>